<dbReference type="Gene3D" id="3.40.930.10">
    <property type="entry name" value="Mannitol-specific EII, Chain A"/>
    <property type="match status" value="1"/>
</dbReference>
<dbReference type="InterPro" id="IPR011608">
    <property type="entry name" value="PRD"/>
</dbReference>
<dbReference type="InterPro" id="IPR013011">
    <property type="entry name" value="PTS_EIIB_2"/>
</dbReference>
<evidence type="ECO:0000256" key="4">
    <source>
        <dbReference type="ARBA" id="ARBA00023163"/>
    </source>
</evidence>
<dbReference type="Pfam" id="PF05043">
    <property type="entry name" value="Mga"/>
    <property type="match status" value="1"/>
</dbReference>
<dbReference type="GO" id="GO:0006355">
    <property type="term" value="P:regulation of DNA-templated transcription"/>
    <property type="evidence" value="ECO:0007669"/>
    <property type="project" value="InterPro"/>
</dbReference>
<dbReference type="EMBL" id="NPCC01000010">
    <property type="protein sequence ID" value="PAE89218.1"/>
    <property type="molecule type" value="Genomic_DNA"/>
</dbReference>
<evidence type="ECO:0000259" key="5">
    <source>
        <dbReference type="PROSITE" id="PS51094"/>
    </source>
</evidence>
<protein>
    <recommendedName>
        <fullName evidence="10">PTS system EIIA component</fullName>
    </recommendedName>
</protein>
<evidence type="ECO:0000256" key="3">
    <source>
        <dbReference type="ARBA" id="ARBA00023159"/>
    </source>
</evidence>
<accession>A0A268P0J4</accession>
<dbReference type="PANTHER" id="PTHR30185">
    <property type="entry name" value="CRYPTIC BETA-GLUCOSIDE BGL OPERON ANTITERMINATOR"/>
    <property type="match status" value="1"/>
</dbReference>
<dbReference type="InterPro" id="IPR007737">
    <property type="entry name" value="Mga_HTH"/>
</dbReference>
<keyword evidence="4" id="KW-0804">Transcription</keyword>
<feature type="domain" description="PTS EIIA type-2" evidence="5">
    <location>
        <begin position="553"/>
        <end position="696"/>
    </location>
</feature>
<keyword evidence="2" id="KW-0805">Transcription regulation</keyword>
<name>A0A268P0J4_SHOCL</name>
<gene>
    <name evidence="8" type="ORF">CHH72_09340</name>
</gene>
<evidence type="ECO:0000313" key="9">
    <source>
        <dbReference type="Proteomes" id="UP000216207"/>
    </source>
</evidence>
<keyword evidence="3" id="KW-0010">Activator</keyword>
<dbReference type="Pfam" id="PF00874">
    <property type="entry name" value="PRD"/>
    <property type="match status" value="1"/>
</dbReference>
<evidence type="ECO:0000256" key="1">
    <source>
        <dbReference type="ARBA" id="ARBA00022737"/>
    </source>
</evidence>
<sequence length="706" mass="80428">MKRKHAEIFQEIVRHKGYVPVKSLSETFQVSARTIRYALEEIDDYLRDHQQPPLKRNRKKGVYYDCDQEVLHKLLGSDTLHFPDAADREAFLVFAFFYAEEKVTVPSICEHLLVSKSTVDKDIQRLRTELLADNLRIDSLPKEGFAVVGSEFAKRRWLFRFLKRACRNRGLDMLKQSEAATFFEDYCCKLVEATALEQTLAWIRTIEQQKNGRFTYETHLEIGLYALLALKRIKMGYLLTEKVMVPEQLDKQAFALAQTFDFQKPVTELNTEIYVLSLFLSTAKEEQFLFKMEGNWGQIQVAVMDFVHSITKQTGLPFVNDQEYFSSIYAHIQTMARRLKNELPIENPIADVIVKQYPDLFAACRMAGNELERTLQLTIPIDEIAYLTMHTCVASERLKRQTLVYRTVIICGHGITNARLIEESLYARFSSIEVLGALSRYEVDVIQKLQVDFVLTTLPLSIKGVPCLQVSPFFKDEDTALIQTTIAQIAKSKQRQRQKHGATNEDFFRSIVEIAKANSKSFMLKPFMEELASLFKKHQLPVYEGVIQPLLAELMSEDHIELNVRAANWQEAIYAAAKPLERSGAITKNYAEAMIASVHEYGPYIVLAPGVAIAHARPEDGVNELSVSFIQLAEPIPFGNPDNDPVFLVICLAASDSFSHLKAFRSIVKLINDEQRLDAIKAATSKQSLTRIVLNEEGEKAYVDGP</sequence>
<dbReference type="AlphaFoldDB" id="A0A268P0J4"/>
<keyword evidence="1" id="KW-0677">Repeat</keyword>
<evidence type="ECO:0000259" key="6">
    <source>
        <dbReference type="PROSITE" id="PS51099"/>
    </source>
</evidence>
<dbReference type="Gene3D" id="1.10.1790.10">
    <property type="entry name" value="PRD domain"/>
    <property type="match status" value="1"/>
</dbReference>
<dbReference type="PROSITE" id="PS51099">
    <property type="entry name" value="PTS_EIIB_TYPE_2"/>
    <property type="match status" value="1"/>
</dbReference>
<evidence type="ECO:0000259" key="7">
    <source>
        <dbReference type="PROSITE" id="PS51372"/>
    </source>
</evidence>
<dbReference type="InterPro" id="IPR002178">
    <property type="entry name" value="PTS_EIIA_type-2_dom"/>
</dbReference>
<dbReference type="CDD" id="cd05568">
    <property type="entry name" value="PTS_IIB_bgl_like"/>
    <property type="match status" value="1"/>
</dbReference>
<comment type="caution">
    <text evidence="8">The sequence shown here is derived from an EMBL/GenBank/DDBJ whole genome shotgun (WGS) entry which is preliminary data.</text>
</comment>
<feature type="domain" description="PTS EIIB type-2" evidence="6">
    <location>
        <begin position="405"/>
        <end position="494"/>
    </location>
</feature>
<dbReference type="InterPro" id="IPR016152">
    <property type="entry name" value="PTrfase/Anion_transptr"/>
</dbReference>
<dbReference type="SUPFAM" id="SSF55804">
    <property type="entry name" value="Phoshotransferase/anion transport protein"/>
    <property type="match status" value="1"/>
</dbReference>
<dbReference type="SUPFAM" id="SSF63520">
    <property type="entry name" value="PTS-regulatory domain, PRD"/>
    <property type="match status" value="1"/>
</dbReference>
<proteinExistence type="predicted"/>
<organism evidence="8 9">
    <name type="scientific">Shouchella clausii</name>
    <name type="common">Alkalihalobacillus clausii</name>
    <dbReference type="NCBI Taxonomy" id="79880"/>
    <lineage>
        <taxon>Bacteria</taxon>
        <taxon>Bacillati</taxon>
        <taxon>Bacillota</taxon>
        <taxon>Bacilli</taxon>
        <taxon>Bacillales</taxon>
        <taxon>Bacillaceae</taxon>
        <taxon>Shouchella</taxon>
    </lineage>
</organism>
<reference evidence="8 9" key="1">
    <citation type="submission" date="2017-07" db="EMBL/GenBank/DDBJ databases">
        <title>Isolation and whole genome analysis of endospore-forming bacteria from heroin.</title>
        <authorList>
            <person name="Kalinowski J."/>
            <person name="Ahrens B."/>
            <person name="Al-Dilaimi A."/>
            <person name="Winkler A."/>
            <person name="Wibberg D."/>
            <person name="Schleenbecker U."/>
            <person name="Ruckert C."/>
            <person name="Wolfel R."/>
            <person name="Grass G."/>
        </authorList>
    </citation>
    <scope>NUCLEOTIDE SEQUENCE [LARGE SCALE GENOMIC DNA]</scope>
    <source>
        <strain evidence="8 9">7539</strain>
    </source>
</reference>
<dbReference type="GO" id="GO:0008982">
    <property type="term" value="F:protein-N(PI)-phosphohistidine-sugar phosphotransferase activity"/>
    <property type="evidence" value="ECO:0007669"/>
    <property type="project" value="InterPro"/>
</dbReference>
<dbReference type="InterPro" id="IPR036634">
    <property type="entry name" value="PRD_sf"/>
</dbReference>
<evidence type="ECO:0000256" key="2">
    <source>
        <dbReference type="ARBA" id="ARBA00023015"/>
    </source>
</evidence>
<feature type="domain" description="PRD" evidence="7">
    <location>
        <begin position="294"/>
        <end position="401"/>
    </location>
</feature>
<dbReference type="PROSITE" id="PS51094">
    <property type="entry name" value="PTS_EIIA_TYPE_2"/>
    <property type="match status" value="1"/>
</dbReference>
<dbReference type="PROSITE" id="PS51372">
    <property type="entry name" value="PRD_2"/>
    <property type="match status" value="1"/>
</dbReference>
<dbReference type="RefSeq" id="WP_095326464.1">
    <property type="nucleotide sequence ID" value="NZ_NPCC01000010.1"/>
</dbReference>
<evidence type="ECO:0000313" key="8">
    <source>
        <dbReference type="EMBL" id="PAE89218.1"/>
    </source>
</evidence>
<dbReference type="CDD" id="cd00211">
    <property type="entry name" value="PTS_IIA_fru"/>
    <property type="match status" value="1"/>
</dbReference>
<dbReference type="PANTHER" id="PTHR30185:SF18">
    <property type="entry name" value="TRANSCRIPTIONAL REGULATOR MTLR"/>
    <property type="match status" value="1"/>
</dbReference>
<evidence type="ECO:0008006" key="10">
    <source>
        <dbReference type="Google" id="ProtNLM"/>
    </source>
</evidence>
<dbReference type="InterPro" id="IPR050661">
    <property type="entry name" value="BglG_antiterminators"/>
</dbReference>
<dbReference type="Proteomes" id="UP000216207">
    <property type="component" value="Unassembled WGS sequence"/>
</dbReference>
<dbReference type="GO" id="GO:0009401">
    <property type="term" value="P:phosphoenolpyruvate-dependent sugar phosphotransferase system"/>
    <property type="evidence" value="ECO:0007669"/>
    <property type="project" value="InterPro"/>
</dbReference>
<dbReference type="Pfam" id="PF00359">
    <property type="entry name" value="PTS_EIIA_2"/>
    <property type="match status" value="1"/>
</dbReference>